<gene>
    <name evidence="1" type="ORF">IW256_002686</name>
</gene>
<accession>A0A931DH86</accession>
<comment type="caution">
    <text evidence="1">The sequence shown here is derived from an EMBL/GenBank/DDBJ whole genome shotgun (WGS) entry which is preliminary data.</text>
</comment>
<dbReference type="RefSeq" id="WP_197011275.1">
    <property type="nucleotide sequence ID" value="NZ_BAABES010000005.1"/>
</dbReference>
<dbReference type="AlphaFoldDB" id="A0A931DH86"/>
<dbReference type="Proteomes" id="UP000614047">
    <property type="component" value="Unassembled WGS sequence"/>
</dbReference>
<name>A0A931DH86_9ACTN</name>
<keyword evidence="2" id="KW-1185">Reference proteome</keyword>
<reference evidence="1" key="1">
    <citation type="submission" date="2020-11" db="EMBL/GenBank/DDBJ databases">
        <title>Sequencing the genomes of 1000 actinobacteria strains.</title>
        <authorList>
            <person name="Klenk H.-P."/>
        </authorList>
    </citation>
    <scope>NUCLEOTIDE SEQUENCE</scope>
    <source>
        <strain evidence="1">DSM 43175</strain>
    </source>
</reference>
<sequence length="67" mass="7495">MTVRLVRAAAKGVVVLGSIWVEQVGRGHVVILAPECAFHGTVPEADEARAEWDWTVPYRWYEESALD</sequence>
<proteinExistence type="predicted"/>
<organism evidence="1 2">
    <name type="scientific">Actinomadura viridis</name>
    <dbReference type="NCBI Taxonomy" id="58110"/>
    <lineage>
        <taxon>Bacteria</taxon>
        <taxon>Bacillati</taxon>
        <taxon>Actinomycetota</taxon>
        <taxon>Actinomycetes</taxon>
        <taxon>Streptosporangiales</taxon>
        <taxon>Thermomonosporaceae</taxon>
        <taxon>Actinomadura</taxon>
    </lineage>
</organism>
<evidence type="ECO:0000313" key="1">
    <source>
        <dbReference type="EMBL" id="MBG6088573.1"/>
    </source>
</evidence>
<dbReference type="EMBL" id="JADOUA010000001">
    <property type="protein sequence ID" value="MBG6088573.1"/>
    <property type="molecule type" value="Genomic_DNA"/>
</dbReference>
<protein>
    <submittedName>
        <fullName evidence="1">Uncharacterized protein</fullName>
    </submittedName>
</protein>
<evidence type="ECO:0000313" key="2">
    <source>
        <dbReference type="Proteomes" id="UP000614047"/>
    </source>
</evidence>